<gene>
    <name evidence="3" type="ORF">FJ657_10295</name>
</gene>
<comment type="caution">
    <text evidence="3">The sequence shown here is derived from an EMBL/GenBank/DDBJ whole genome shotgun (WGS) entry which is preliminary data.</text>
</comment>
<name>A0A506Y0X3_9MICO</name>
<dbReference type="Gene3D" id="3.40.50.1820">
    <property type="entry name" value="alpha/beta hydrolase"/>
    <property type="match status" value="1"/>
</dbReference>
<dbReference type="OrthoDB" id="8111537at2"/>
<dbReference type="EMBL" id="VHQG01000002">
    <property type="protein sequence ID" value="TPW76186.1"/>
    <property type="molecule type" value="Genomic_DNA"/>
</dbReference>
<sequence length="402" mass="43358">MASGQQRRAGSRARRGLAVGGAVAVGVVAGAALLGAGVAGLGALVARTVVTPPKRKPDDVRIIGVDEDAGEIALSRDHETEVDGRYGLWFSGDTGYVRLGDVVSLGDDQVIRRIERVVFGDLSAATAGRWSGWYYLTPRDLGHEYRDVAIDTELGPAPAWLIPAEGDDARGGRWAVLVHGRAVKRAETLRAVDTFHDAGYTVLAISYRNDGDAPASVDGRYALGDREWADVDAALGYAVASGARDVVLMGWSMGGATVLQTITRSPRADVVRGVVLESPVVDWTDTIDHQVVTVRGMPGAFSRLVERILGSRGSRRLTGLEQPVDLARLNFVDRAAELRLPMLVLHSDDDQFVPSRASRALAVARPDIVRYEPFDTAQHTRLWNYAPVRWTSALKEFLSSLG</sequence>
<evidence type="ECO:0000313" key="3">
    <source>
        <dbReference type="EMBL" id="TPW76186.1"/>
    </source>
</evidence>
<keyword evidence="1" id="KW-1133">Transmembrane helix</keyword>
<keyword evidence="4" id="KW-1185">Reference proteome</keyword>
<evidence type="ECO:0000256" key="1">
    <source>
        <dbReference type="SAM" id="Phobius"/>
    </source>
</evidence>
<feature type="domain" description="AB hydrolase-1" evidence="2">
    <location>
        <begin position="176"/>
        <end position="369"/>
    </location>
</feature>
<dbReference type="InterPro" id="IPR029058">
    <property type="entry name" value="AB_hydrolase_fold"/>
</dbReference>
<evidence type="ECO:0000259" key="2">
    <source>
        <dbReference type="Pfam" id="PF12697"/>
    </source>
</evidence>
<accession>A0A506Y0X3</accession>
<dbReference type="GO" id="GO:0003824">
    <property type="term" value="F:catalytic activity"/>
    <property type="evidence" value="ECO:0007669"/>
    <property type="project" value="UniProtKB-ARBA"/>
</dbReference>
<feature type="transmembrane region" description="Helical" evidence="1">
    <location>
        <begin position="21"/>
        <end position="46"/>
    </location>
</feature>
<dbReference type="AlphaFoldDB" id="A0A506Y0X3"/>
<evidence type="ECO:0000313" key="4">
    <source>
        <dbReference type="Proteomes" id="UP000316252"/>
    </source>
</evidence>
<dbReference type="RefSeq" id="WP_141163542.1">
    <property type="nucleotide sequence ID" value="NZ_VHQG01000002.1"/>
</dbReference>
<dbReference type="PANTHER" id="PTHR12277">
    <property type="entry name" value="ALPHA/BETA HYDROLASE DOMAIN-CONTAINING PROTEIN"/>
    <property type="match status" value="1"/>
</dbReference>
<organism evidence="3 4">
    <name type="scientific">Schumannella soli</name>
    <dbReference type="NCBI Taxonomy" id="2590779"/>
    <lineage>
        <taxon>Bacteria</taxon>
        <taxon>Bacillati</taxon>
        <taxon>Actinomycetota</taxon>
        <taxon>Actinomycetes</taxon>
        <taxon>Micrococcales</taxon>
        <taxon>Microbacteriaceae</taxon>
        <taxon>Schumannella</taxon>
    </lineage>
</organism>
<dbReference type="InterPro" id="IPR000073">
    <property type="entry name" value="AB_hydrolase_1"/>
</dbReference>
<dbReference type="Pfam" id="PF12697">
    <property type="entry name" value="Abhydrolase_6"/>
    <property type="match status" value="1"/>
</dbReference>
<dbReference type="Proteomes" id="UP000316252">
    <property type="component" value="Unassembled WGS sequence"/>
</dbReference>
<proteinExistence type="predicted"/>
<keyword evidence="1" id="KW-0472">Membrane</keyword>
<dbReference type="SUPFAM" id="SSF53474">
    <property type="entry name" value="alpha/beta-Hydrolases"/>
    <property type="match status" value="1"/>
</dbReference>
<protein>
    <submittedName>
        <fullName evidence="3">Lysophospholipase</fullName>
    </submittedName>
</protein>
<reference evidence="3 4" key="1">
    <citation type="submission" date="2019-06" db="EMBL/GenBank/DDBJ databases">
        <authorList>
            <person name="Li F."/>
        </authorList>
    </citation>
    <scope>NUCLEOTIDE SEQUENCE [LARGE SCALE GENOMIC DNA]</scope>
    <source>
        <strain evidence="3 4">10F1D-1</strain>
    </source>
</reference>
<keyword evidence="1" id="KW-0812">Transmembrane</keyword>
<dbReference type="PANTHER" id="PTHR12277:SF79">
    <property type="entry name" value="XAA-PRO DIPEPTIDYL-PEPTIDASE-RELATED"/>
    <property type="match status" value="1"/>
</dbReference>